<dbReference type="InterPro" id="IPR050190">
    <property type="entry name" value="UPF0213_domain"/>
</dbReference>
<gene>
    <name evidence="3" type="ORF">A2469_01705</name>
</gene>
<evidence type="ECO:0000256" key="1">
    <source>
        <dbReference type="ARBA" id="ARBA00007435"/>
    </source>
</evidence>
<dbReference type="Proteomes" id="UP000178895">
    <property type="component" value="Unassembled WGS sequence"/>
</dbReference>
<dbReference type="Gene3D" id="3.40.1440.10">
    <property type="entry name" value="GIY-YIG endonuclease"/>
    <property type="match status" value="1"/>
</dbReference>
<feature type="domain" description="GIY-YIG" evidence="2">
    <location>
        <begin position="1"/>
        <end position="78"/>
    </location>
</feature>
<dbReference type="EMBL" id="MFQY01000055">
    <property type="protein sequence ID" value="OGH89311.1"/>
    <property type="molecule type" value="Genomic_DNA"/>
</dbReference>
<comment type="similarity">
    <text evidence="1">Belongs to the UPF0213 family.</text>
</comment>
<accession>A0A1F6NZJ6</accession>
<evidence type="ECO:0000259" key="2">
    <source>
        <dbReference type="PROSITE" id="PS50164"/>
    </source>
</evidence>
<dbReference type="SUPFAM" id="SSF82771">
    <property type="entry name" value="GIY-YIG endonuclease"/>
    <property type="match status" value="1"/>
</dbReference>
<proteinExistence type="inferred from homology"/>
<dbReference type="InterPro" id="IPR000305">
    <property type="entry name" value="GIY-YIG_endonuc"/>
</dbReference>
<dbReference type="InterPro" id="IPR035901">
    <property type="entry name" value="GIY-YIG_endonuc_sf"/>
</dbReference>
<protein>
    <recommendedName>
        <fullName evidence="2">GIY-YIG domain-containing protein</fullName>
    </recommendedName>
</protein>
<dbReference type="PROSITE" id="PS50164">
    <property type="entry name" value="GIY_YIG"/>
    <property type="match status" value="1"/>
</dbReference>
<organism evidence="3 4">
    <name type="scientific">Candidatus Magasanikbacteria bacterium RIFOXYC2_FULL_40_16</name>
    <dbReference type="NCBI Taxonomy" id="1798703"/>
    <lineage>
        <taxon>Bacteria</taxon>
        <taxon>Candidatus Magasanikiibacteriota</taxon>
    </lineage>
</organism>
<dbReference type="PANTHER" id="PTHR34477:SF1">
    <property type="entry name" value="UPF0213 PROTEIN YHBQ"/>
    <property type="match status" value="1"/>
</dbReference>
<sequence>MAYLYLIENENGRHHYLGSALDFNVRLDEHNRGVTKATRNKGPWKILKTWKFDSIKEVKQIEYKIKRMKHKLSEEYISYFIREYSQNNG</sequence>
<dbReference type="Pfam" id="PF01541">
    <property type="entry name" value="GIY-YIG"/>
    <property type="match status" value="1"/>
</dbReference>
<evidence type="ECO:0000313" key="4">
    <source>
        <dbReference type="Proteomes" id="UP000178895"/>
    </source>
</evidence>
<dbReference type="AlphaFoldDB" id="A0A1F6NZJ6"/>
<name>A0A1F6NZJ6_9BACT</name>
<comment type="caution">
    <text evidence="3">The sequence shown here is derived from an EMBL/GenBank/DDBJ whole genome shotgun (WGS) entry which is preliminary data.</text>
</comment>
<reference evidence="3 4" key="1">
    <citation type="journal article" date="2016" name="Nat. Commun.">
        <title>Thousands of microbial genomes shed light on interconnected biogeochemical processes in an aquifer system.</title>
        <authorList>
            <person name="Anantharaman K."/>
            <person name="Brown C.T."/>
            <person name="Hug L.A."/>
            <person name="Sharon I."/>
            <person name="Castelle C.J."/>
            <person name="Probst A.J."/>
            <person name="Thomas B.C."/>
            <person name="Singh A."/>
            <person name="Wilkins M.J."/>
            <person name="Karaoz U."/>
            <person name="Brodie E.L."/>
            <person name="Williams K.H."/>
            <person name="Hubbard S.S."/>
            <person name="Banfield J.F."/>
        </authorList>
    </citation>
    <scope>NUCLEOTIDE SEQUENCE [LARGE SCALE GENOMIC DNA]</scope>
</reference>
<evidence type="ECO:0000313" key="3">
    <source>
        <dbReference type="EMBL" id="OGH89311.1"/>
    </source>
</evidence>
<dbReference type="PANTHER" id="PTHR34477">
    <property type="entry name" value="UPF0213 PROTEIN YHBQ"/>
    <property type="match status" value="1"/>
</dbReference>